<dbReference type="GO" id="GO:0005886">
    <property type="term" value="C:plasma membrane"/>
    <property type="evidence" value="ECO:0007669"/>
    <property type="project" value="UniProtKB-SubCell"/>
</dbReference>
<evidence type="ECO:0000256" key="3">
    <source>
        <dbReference type="ARBA" id="ARBA00022692"/>
    </source>
</evidence>
<evidence type="ECO:0000256" key="4">
    <source>
        <dbReference type="ARBA" id="ARBA00022801"/>
    </source>
</evidence>
<dbReference type="InterPro" id="IPR036938">
    <property type="entry name" value="PAP2/HPO_sf"/>
</dbReference>
<comment type="caution">
    <text evidence="9">The sequence shown here is derived from an EMBL/GenBank/DDBJ whole genome shotgun (WGS) entry which is preliminary data.</text>
</comment>
<dbReference type="InterPro" id="IPR000326">
    <property type="entry name" value="PAP2/HPO"/>
</dbReference>
<organism evidence="9 10">
    <name type="scientific">Sphingomonas aracearum</name>
    <dbReference type="NCBI Taxonomy" id="2283317"/>
    <lineage>
        <taxon>Bacteria</taxon>
        <taxon>Pseudomonadati</taxon>
        <taxon>Pseudomonadota</taxon>
        <taxon>Alphaproteobacteria</taxon>
        <taxon>Sphingomonadales</taxon>
        <taxon>Sphingomonadaceae</taxon>
        <taxon>Sphingomonas</taxon>
    </lineage>
</organism>
<dbReference type="PANTHER" id="PTHR14969:SF62">
    <property type="entry name" value="DECAPRENYLPHOSPHORYL-5-PHOSPHORIBOSE PHOSPHATASE RV3807C-RELATED"/>
    <property type="match status" value="1"/>
</dbReference>
<dbReference type="SMART" id="SM00014">
    <property type="entry name" value="acidPPc"/>
    <property type="match status" value="1"/>
</dbReference>
<evidence type="ECO:0000256" key="5">
    <source>
        <dbReference type="ARBA" id="ARBA00022989"/>
    </source>
</evidence>
<dbReference type="Proteomes" id="UP000253918">
    <property type="component" value="Unassembled WGS sequence"/>
</dbReference>
<keyword evidence="5" id="KW-1133">Transmembrane helix</keyword>
<evidence type="ECO:0000256" key="6">
    <source>
        <dbReference type="ARBA" id="ARBA00023136"/>
    </source>
</evidence>
<reference evidence="9 10" key="1">
    <citation type="submission" date="2018-07" db="EMBL/GenBank/DDBJ databases">
        <title>a novel species of Sphingomonas isolated from the rhizosphere soil of Araceae plant.</title>
        <authorList>
            <person name="Zhiyong W."/>
            <person name="Qinglan Z."/>
            <person name="Zhiwei F."/>
            <person name="Ding X."/>
            <person name="Gejiao W."/>
            <person name="Shixue Z."/>
        </authorList>
    </citation>
    <scope>NUCLEOTIDE SEQUENCE [LARGE SCALE GENOMIC DNA]</scope>
    <source>
        <strain evidence="9 10">WZY 27</strain>
    </source>
</reference>
<dbReference type="EMBL" id="QQNB01000001">
    <property type="protein sequence ID" value="RDE06928.1"/>
    <property type="molecule type" value="Genomic_DNA"/>
</dbReference>
<dbReference type="Pfam" id="PF01569">
    <property type="entry name" value="PAP2"/>
    <property type="match status" value="1"/>
</dbReference>
<feature type="compositionally biased region" description="Basic and acidic residues" evidence="7">
    <location>
        <begin position="91"/>
        <end position="102"/>
    </location>
</feature>
<keyword evidence="3" id="KW-0812">Transmembrane</keyword>
<dbReference type="SUPFAM" id="SSF48317">
    <property type="entry name" value="Acid phosphatase/Vanadium-dependent haloperoxidase"/>
    <property type="match status" value="1"/>
</dbReference>
<accession>A0A369VX72</accession>
<feature type="region of interest" description="Disordered" evidence="7">
    <location>
        <begin position="84"/>
        <end position="119"/>
    </location>
</feature>
<feature type="domain" description="Phosphatidic acid phosphatase type 2/haloperoxidase" evidence="8">
    <location>
        <begin position="67"/>
        <end position="182"/>
    </location>
</feature>
<keyword evidence="4" id="KW-0378">Hydrolase</keyword>
<keyword evidence="2" id="KW-1003">Cell membrane</keyword>
<evidence type="ECO:0000259" key="8">
    <source>
        <dbReference type="SMART" id="SM00014"/>
    </source>
</evidence>
<gene>
    <name evidence="9" type="ORF">DVW87_04465</name>
</gene>
<dbReference type="PANTHER" id="PTHR14969">
    <property type="entry name" value="SPHINGOSINE-1-PHOSPHATE PHOSPHOHYDROLASE"/>
    <property type="match status" value="1"/>
</dbReference>
<dbReference type="AlphaFoldDB" id="A0A369VX72"/>
<dbReference type="Gene3D" id="1.20.144.10">
    <property type="entry name" value="Phosphatidic acid phosphatase type 2/haloperoxidase"/>
    <property type="match status" value="1"/>
</dbReference>
<protein>
    <submittedName>
        <fullName evidence="9">Phosphatase PAP2 family protein</fullName>
    </submittedName>
</protein>
<dbReference type="GO" id="GO:0016787">
    <property type="term" value="F:hydrolase activity"/>
    <property type="evidence" value="ECO:0007669"/>
    <property type="project" value="UniProtKB-KW"/>
</dbReference>
<proteinExistence type="predicted"/>
<dbReference type="OrthoDB" id="8004717at2"/>
<name>A0A369VX72_9SPHN</name>
<sequence length="202" mass="21192">MTDKHRKKSKAEKLDAALSDRLAASDAAVIRLGGAASELTDQPPLVLLSLGTAAVGALRRDPAMVRAGARMLLAHAIATQAKAAIKRRVDRTRPDAASERGTKGKLKKGRRYERNENAFPSGHTAGAVAVARAVARDYPAAAPLAHSAAVAAAAIQVPRGTHYPGDVLAGALIGLAAEPLASRLVDWGERALLRVARRRRPS</sequence>
<comment type="subcellular location">
    <subcellularLocation>
        <location evidence="1">Cell membrane</location>
        <topology evidence="1">Multi-pass membrane protein</topology>
    </subcellularLocation>
</comment>
<evidence type="ECO:0000256" key="1">
    <source>
        <dbReference type="ARBA" id="ARBA00004651"/>
    </source>
</evidence>
<evidence type="ECO:0000313" key="10">
    <source>
        <dbReference type="Proteomes" id="UP000253918"/>
    </source>
</evidence>
<keyword evidence="6" id="KW-0472">Membrane</keyword>
<keyword evidence="10" id="KW-1185">Reference proteome</keyword>
<evidence type="ECO:0000256" key="2">
    <source>
        <dbReference type="ARBA" id="ARBA00022475"/>
    </source>
</evidence>
<evidence type="ECO:0000313" key="9">
    <source>
        <dbReference type="EMBL" id="RDE06928.1"/>
    </source>
</evidence>
<evidence type="ECO:0000256" key="7">
    <source>
        <dbReference type="SAM" id="MobiDB-lite"/>
    </source>
</evidence>
<dbReference type="RefSeq" id="WP_114686508.1">
    <property type="nucleotide sequence ID" value="NZ_QQNB01000001.1"/>
</dbReference>